<feature type="compositionally biased region" description="Polar residues" evidence="1">
    <location>
        <begin position="213"/>
        <end position="227"/>
    </location>
</feature>
<protein>
    <submittedName>
        <fullName evidence="2">Uncharacterized protein</fullName>
    </submittedName>
</protein>
<dbReference type="OrthoDB" id="2690684at2759"/>
<dbReference type="Proteomes" id="UP000092154">
    <property type="component" value="Unassembled WGS sequence"/>
</dbReference>
<reference evidence="2 3" key="1">
    <citation type="submission" date="2016-06" db="EMBL/GenBank/DDBJ databases">
        <title>Comparative genomics of the ectomycorrhizal sister species Rhizopogon vinicolor and Rhizopogon vesiculosus (Basidiomycota: Boletales) reveals a divergence of the mating type B locus.</title>
        <authorList>
            <consortium name="DOE Joint Genome Institute"/>
            <person name="Mujic A.B."/>
            <person name="Kuo A."/>
            <person name="Tritt A."/>
            <person name="Lipzen A."/>
            <person name="Chen C."/>
            <person name="Johnson J."/>
            <person name="Sharma A."/>
            <person name="Barry K."/>
            <person name="Grigoriev I.V."/>
            <person name="Spatafora J.W."/>
        </authorList>
    </citation>
    <scope>NUCLEOTIDE SEQUENCE [LARGE SCALE GENOMIC DNA]</scope>
    <source>
        <strain evidence="2 3">AM-OR11-026</strain>
    </source>
</reference>
<evidence type="ECO:0000313" key="2">
    <source>
        <dbReference type="EMBL" id="OAX37324.1"/>
    </source>
</evidence>
<name>A0A1B7MXJ7_9AGAM</name>
<dbReference type="STRING" id="1314800.A0A1B7MXJ7"/>
<proteinExistence type="predicted"/>
<evidence type="ECO:0000313" key="3">
    <source>
        <dbReference type="Proteomes" id="UP000092154"/>
    </source>
</evidence>
<keyword evidence="3" id="KW-1185">Reference proteome</keyword>
<dbReference type="InParanoid" id="A0A1B7MXJ7"/>
<dbReference type="AlphaFoldDB" id="A0A1B7MXJ7"/>
<feature type="region of interest" description="Disordered" evidence="1">
    <location>
        <begin position="153"/>
        <end position="186"/>
    </location>
</feature>
<feature type="compositionally biased region" description="Acidic residues" evidence="1">
    <location>
        <begin position="162"/>
        <end position="171"/>
    </location>
</feature>
<organism evidence="2 3">
    <name type="scientific">Rhizopogon vinicolor AM-OR11-026</name>
    <dbReference type="NCBI Taxonomy" id="1314800"/>
    <lineage>
        <taxon>Eukaryota</taxon>
        <taxon>Fungi</taxon>
        <taxon>Dikarya</taxon>
        <taxon>Basidiomycota</taxon>
        <taxon>Agaricomycotina</taxon>
        <taxon>Agaricomycetes</taxon>
        <taxon>Agaricomycetidae</taxon>
        <taxon>Boletales</taxon>
        <taxon>Suillineae</taxon>
        <taxon>Rhizopogonaceae</taxon>
        <taxon>Rhizopogon</taxon>
    </lineage>
</organism>
<gene>
    <name evidence="2" type="ORF">K503DRAFT_783713</name>
</gene>
<sequence>MSGNRLLSLISRPHSLFPIISTLSPQPLNSTVKFSLKSNGPGSAEIFCAYTSATIKYELSLVAQIIRDYKSLTSFALNVLRTAHQMVDKTSYKICSVIAADDGSTDVCNRVNTAETGFNLAVQAALESAMKVALHQLRPGIGVANTGGLASYKRESGHDLQDDTSDSEGEDACISKRTEEEADKDEDALAMLEDQMDDAVNKMSDMVLDNTDAQQSCHPSNIALQTNRQDDDGEDFTAGIAEVPSSDDSDDNSVVPTHQPTSRLKAAQPPCQINIRVKKESNDKKPSTHSLFQFPTVPAIRPESDLRLKKFDIDLLSTAGRTRIWSEISGERSENILSLTMAADHTKSPALNELKHDKLLDTIGCGYLEDYEVIVCKSMEKGVPCGYAVPLESLMTHCSTFHGMAFCKLKARITPEQKNFLKKILQLYPNIVATIGELRDLRPLPNQSGPIQHIIPPIDGRECFHCDFALNEDIGNTLFLKHRRQHSGKSTPGKKQTVDATKDSFGRKTPIQAFSLDRSRVWFAVRYLSQDPPTSLEKPKFTGTLLGRQFSMHPSTIAALQLNETTILPFFTQIGATQYIQSYDPEALAALVVLPERTDRLLLKLKHAVADYFESRCTLVATANGAVRQMLVAPKLPQSLVHHSSKLSSSGQYLLTLSAEQLEASRSLLDLLKELKYHDPKLKDGIQAVLSSVYMPKNTLQMFDNSYINPVVAYICLRSVNSHGGFLPPKQLTNPLVKTQFGIRLFILEFIQKQYQVYWQQLLPVKAQVGTMLVQGLDDDGGEWMKYVQQVITRWTTEGQISPFSVTREWIRALSNIARNSPAPAMVVWDDAGENVRLQGHTINIAKYKAKLHDTLQDTATFLRQKVLRGLDIQPILPQIALDSYDLATHGYGLFTFSQDDMEKPGHPASCFLDSLCIEGTLCRATEDGGILWDQAAVVAWLSDISFTLSQIYLLLHMLSPPGRGTEEVLWQYTNSADSRRHLFQARTLKTLVMIGNYDKGTTATGVHKCIVRVMHSEVAEILSIYLCIVRPIELLLAVTFQAGALEREAEITHLYQTRLFVSFGKAWTPQHLSDIIYDWYRTHLELPIGMRLHRQLAQAFQRRLYSKSRMDPATQLLSAAANLAFGHGQEAGEMHYAREDGDILTMSQQQHFEIVGRDWIVYLGFDAPEALKL</sequence>
<dbReference type="EMBL" id="KV448359">
    <property type="protein sequence ID" value="OAX37324.1"/>
    <property type="molecule type" value="Genomic_DNA"/>
</dbReference>
<accession>A0A1B7MXJ7</accession>
<feature type="region of interest" description="Disordered" evidence="1">
    <location>
        <begin position="213"/>
        <end position="267"/>
    </location>
</feature>
<evidence type="ECO:0000256" key="1">
    <source>
        <dbReference type="SAM" id="MobiDB-lite"/>
    </source>
</evidence>